<evidence type="ECO:0000256" key="1">
    <source>
        <dbReference type="ARBA" id="ARBA00004196"/>
    </source>
</evidence>
<dbReference type="SUPFAM" id="SSF53822">
    <property type="entry name" value="Periplasmic binding protein-like I"/>
    <property type="match status" value="1"/>
</dbReference>
<name>A0ABV9QSV0_9FIRM</name>
<dbReference type="PANTHER" id="PTHR46847">
    <property type="entry name" value="D-ALLOSE-BINDING PERIPLASMIC PROTEIN-RELATED"/>
    <property type="match status" value="1"/>
</dbReference>
<gene>
    <name evidence="5" type="ORF">ACFO4R_11740</name>
</gene>
<accession>A0ABV9QSV0</accession>
<keyword evidence="6" id="KW-1185">Reference proteome</keyword>
<evidence type="ECO:0000313" key="5">
    <source>
        <dbReference type="EMBL" id="MFC4805716.1"/>
    </source>
</evidence>
<comment type="similarity">
    <text evidence="2">Belongs to the bacterial solute-binding protein 2 family.</text>
</comment>
<dbReference type="EMBL" id="JBHSHL010000061">
    <property type="protein sequence ID" value="MFC4805716.1"/>
    <property type="molecule type" value="Genomic_DNA"/>
</dbReference>
<dbReference type="InterPro" id="IPR025997">
    <property type="entry name" value="SBP_2_dom"/>
</dbReference>
<dbReference type="PANTHER" id="PTHR46847:SF1">
    <property type="entry name" value="D-ALLOSE-BINDING PERIPLASMIC PROTEIN-RELATED"/>
    <property type="match status" value="1"/>
</dbReference>
<dbReference type="Gene3D" id="3.40.50.2300">
    <property type="match status" value="2"/>
</dbReference>
<evidence type="ECO:0000313" key="6">
    <source>
        <dbReference type="Proteomes" id="UP001595916"/>
    </source>
</evidence>
<organism evidence="5 6">
    <name type="scientific">Filifactor villosus</name>
    <dbReference type="NCBI Taxonomy" id="29374"/>
    <lineage>
        <taxon>Bacteria</taxon>
        <taxon>Bacillati</taxon>
        <taxon>Bacillota</taxon>
        <taxon>Clostridia</taxon>
        <taxon>Peptostreptococcales</taxon>
        <taxon>Filifactoraceae</taxon>
        <taxon>Filifactor</taxon>
    </lineage>
</organism>
<evidence type="ECO:0000259" key="4">
    <source>
        <dbReference type="Pfam" id="PF13407"/>
    </source>
</evidence>
<evidence type="ECO:0000256" key="2">
    <source>
        <dbReference type="ARBA" id="ARBA00007639"/>
    </source>
</evidence>
<dbReference type="InterPro" id="IPR028082">
    <property type="entry name" value="Peripla_BP_I"/>
</dbReference>
<dbReference type="CDD" id="cd01536">
    <property type="entry name" value="PBP1_ABC_sugar_binding-like"/>
    <property type="match status" value="1"/>
</dbReference>
<dbReference type="PROSITE" id="PS51257">
    <property type="entry name" value="PROKAR_LIPOPROTEIN"/>
    <property type="match status" value="1"/>
</dbReference>
<dbReference type="Proteomes" id="UP001595916">
    <property type="component" value="Unassembled WGS sequence"/>
</dbReference>
<dbReference type="RefSeq" id="WP_379789376.1">
    <property type="nucleotide sequence ID" value="NZ_JBHSHL010000061.1"/>
</dbReference>
<comment type="caution">
    <text evidence="5">The sequence shown here is derived from an EMBL/GenBank/DDBJ whole genome shotgun (WGS) entry which is preliminary data.</text>
</comment>
<sequence>MKKPISILLASFMGLSLLLGGCAGKQTAEEAPVAEQGGEAPKIAYVTMDVTSPYFIKMIDGMKEEAEALGVELTVHDGKYQAQPQIDAIDTLITQGVDAIILSANDPAALQPSVDKAKEAGIKIVAANVEMQNTDAFVSLVEKDYGLTGGEIAGKYIAEKMGGEAEVAILTFTQVPAVIQRAEGLKEGILKHAPNAKVVTEVEASTREAGLKAIENVLQTNPNLNVVVGINDDAVLGGYEAMMAAQRTGDDVCLVGLDAVDEAIAKVKEGGIYRGTVDIDPFGSGKLILNTTKKVLEGETMSEMIKFPMVPVTKENIDKY</sequence>
<evidence type="ECO:0000256" key="3">
    <source>
        <dbReference type="ARBA" id="ARBA00022729"/>
    </source>
</evidence>
<reference evidence="6" key="1">
    <citation type="journal article" date="2019" name="Int. J. Syst. Evol. Microbiol.">
        <title>The Global Catalogue of Microorganisms (GCM) 10K type strain sequencing project: providing services to taxonomists for standard genome sequencing and annotation.</title>
        <authorList>
            <consortium name="The Broad Institute Genomics Platform"/>
            <consortium name="The Broad Institute Genome Sequencing Center for Infectious Disease"/>
            <person name="Wu L."/>
            <person name="Ma J."/>
        </authorList>
    </citation>
    <scope>NUCLEOTIDE SEQUENCE [LARGE SCALE GENOMIC DNA]</scope>
    <source>
        <strain evidence="6">CCUG 46385</strain>
    </source>
</reference>
<protein>
    <submittedName>
        <fullName evidence="5">Sugar ABC transporter substrate-binding protein</fullName>
    </submittedName>
</protein>
<feature type="domain" description="Periplasmic binding protein" evidence="4">
    <location>
        <begin position="43"/>
        <end position="299"/>
    </location>
</feature>
<keyword evidence="3" id="KW-0732">Signal</keyword>
<proteinExistence type="inferred from homology"/>
<comment type="subcellular location">
    <subcellularLocation>
        <location evidence="1">Cell envelope</location>
    </subcellularLocation>
</comment>
<dbReference type="Pfam" id="PF13407">
    <property type="entry name" value="Peripla_BP_4"/>
    <property type="match status" value="1"/>
</dbReference>